<dbReference type="FunFam" id="1.10.3730.20:FF:000001">
    <property type="entry name" value="Quaternary ammonium compound resistance transporter SugE"/>
    <property type="match status" value="1"/>
</dbReference>
<evidence type="ECO:0000256" key="9">
    <source>
        <dbReference type="RuleBase" id="RU003942"/>
    </source>
</evidence>
<feature type="transmembrane region" description="Helical" evidence="10">
    <location>
        <begin position="60"/>
        <end position="79"/>
    </location>
</feature>
<sequence>MSWLYLVLAGLFEIGWPVGLKMAQEPATRWTGIIIAIVFMGLSGFLLWLAQRSIPMGTAYAVWTGIGAAGTFLVGILYYGDPSSLARYLGVLLIIAGVITLKLAH</sequence>
<name>A0A562I1K4_9GAMM</name>
<accession>A0A562I1K4</accession>
<feature type="transmembrane region" description="Helical" evidence="10">
    <location>
        <begin position="27"/>
        <end position="48"/>
    </location>
</feature>
<comment type="similarity">
    <text evidence="7">Belongs to the drug/metabolite transporter (DMT) superfamily. Small multidrug resistance (SMR) (TC 2.A.7.1) family. Gdx/SugE subfamily.</text>
</comment>
<dbReference type="Proteomes" id="UP000319627">
    <property type="component" value="Unassembled WGS sequence"/>
</dbReference>
<evidence type="ECO:0000256" key="10">
    <source>
        <dbReference type="SAM" id="Phobius"/>
    </source>
</evidence>
<evidence type="ECO:0000256" key="3">
    <source>
        <dbReference type="ARBA" id="ARBA00022475"/>
    </source>
</evidence>
<keyword evidence="3" id="KW-1003">Cell membrane</keyword>
<dbReference type="GO" id="GO:1990961">
    <property type="term" value="P:xenobiotic detoxification by transmembrane export across the plasma membrane"/>
    <property type="evidence" value="ECO:0007669"/>
    <property type="project" value="UniProtKB-ARBA"/>
</dbReference>
<dbReference type="EMBL" id="VLKG01000008">
    <property type="protein sequence ID" value="TWH64584.1"/>
    <property type="molecule type" value="Genomic_DNA"/>
</dbReference>
<evidence type="ECO:0000256" key="1">
    <source>
        <dbReference type="ARBA" id="ARBA00004651"/>
    </source>
</evidence>
<dbReference type="GO" id="GO:0022857">
    <property type="term" value="F:transmembrane transporter activity"/>
    <property type="evidence" value="ECO:0007669"/>
    <property type="project" value="InterPro"/>
</dbReference>
<protein>
    <recommendedName>
        <fullName evidence="8">Guanidinium exporter</fullName>
    </recommendedName>
</protein>
<keyword evidence="6 10" id="KW-0472">Membrane</keyword>
<reference evidence="11 12" key="1">
    <citation type="submission" date="2019-07" db="EMBL/GenBank/DDBJ databases">
        <title>Genomic Encyclopedia of Type Strains, Phase I: the one thousand microbial genomes (KMG-I) project.</title>
        <authorList>
            <person name="Kyrpides N."/>
        </authorList>
    </citation>
    <scope>NUCLEOTIDE SEQUENCE [LARGE SCALE GENOMIC DNA]</scope>
    <source>
        <strain evidence="11 12">DSM 375</strain>
    </source>
</reference>
<keyword evidence="12" id="KW-1185">Reference proteome</keyword>
<dbReference type="OrthoDB" id="9808638at2"/>
<dbReference type="InterPro" id="IPR000390">
    <property type="entry name" value="Small_drug/metabolite_transptr"/>
</dbReference>
<dbReference type="PANTHER" id="PTHR30561:SF0">
    <property type="entry name" value="GUANIDINIUM EXPORTER"/>
    <property type="match status" value="1"/>
</dbReference>
<evidence type="ECO:0000256" key="6">
    <source>
        <dbReference type="ARBA" id="ARBA00023136"/>
    </source>
</evidence>
<dbReference type="Pfam" id="PF00893">
    <property type="entry name" value="Multi_Drug_Res"/>
    <property type="match status" value="1"/>
</dbReference>
<dbReference type="PANTHER" id="PTHR30561">
    <property type="entry name" value="SMR FAMILY PROTON-DEPENDENT DRUG EFFLUX TRANSPORTER SUGE"/>
    <property type="match status" value="1"/>
</dbReference>
<evidence type="ECO:0000256" key="4">
    <source>
        <dbReference type="ARBA" id="ARBA00022692"/>
    </source>
</evidence>
<gene>
    <name evidence="11" type="ORF">LX59_02254</name>
</gene>
<dbReference type="Gene3D" id="1.10.3730.20">
    <property type="match status" value="1"/>
</dbReference>
<dbReference type="InterPro" id="IPR045324">
    <property type="entry name" value="Small_multidrug_res"/>
</dbReference>
<evidence type="ECO:0000256" key="8">
    <source>
        <dbReference type="ARBA" id="ARBA00039168"/>
    </source>
</evidence>
<keyword evidence="2" id="KW-0813">Transport</keyword>
<evidence type="ECO:0000256" key="7">
    <source>
        <dbReference type="ARBA" id="ARBA00038151"/>
    </source>
</evidence>
<dbReference type="SUPFAM" id="SSF103481">
    <property type="entry name" value="Multidrug resistance efflux transporter EmrE"/>
    <property type="match status" value="1"/>
</dbReference>
<keyword evidence="4 9" id="KW-0812">Transmembrane</keyword>
<dbReference type="RefSeq" id="WP_144571954.1">
    <property type="nucleotide sequence ID" value="NZ_VLKG01000008.1"/>
</dbReference>
<evidence type="ECO:0000256" key="2">
    <source>
        <dbReference type="ARBA" id="ARBA00022448"/>
    </source>
</evidence>
<proteinExistence type="inferred from homology"/>
<dbReference type="GO" id="GO:0005886">
    <property type="term" value="C:plasma membrane"/>
    <property type="evidence" value="ECO:0007669"/>
    <property type="project" value="UniProtKB-SubCell"/>
</dbReference>
<keyword evidence="5 10" id="KW-1133">Transmembrane helix</keyword>
<dbReference type="AlphaFoldDB" id="A0A562I1K4"/>
<evidence type="ECO:0000313" key="12">
    <source>
        <dbReference type="Proteomes" id="UP000319627"/>
    </source>
</evidence>
<organism evidence="11 12">
    <name type="scientific">Azomonas agilis</name>
    <dbReference type="NCBI Taxonomy" id="116849"/>
    <lineage>
        <taxon>Bacteria</taxon>
        <taxon>Pseudomonadati</taxon>
        <taxon>Pseudomonadota</taxon>
        <taxon>Gammaproteobacteria</taxon>
        <taxon>Pseudomonadales</taxon>
        <taxon>Pseudomonadaceae</taxon>
        <taxon>Azomonas</taxon>
    </lineage>
</organism>
<dbReference type="InterPro" id="IPR037185">
    <property type="entry name" value="EmrE-like"/>
</dbReference>
<comment type="subcellular location">
    <subcellularLocation>
        <location evidence="1 9">Cell membrane</location>
        <topology evidence="1 9">Multi-pass membrane protein</topology>
    </subcellularLocation>
</comment>
<comment type="caution">
    <text evidence="11">The sequence shown here is derived from an EMBL/GenBank/DDBJ whole genome shotgun (WGS) entry which is preliminary data.</text>
</comment>
<evidence type="ECO:0000256" key="5">
    <source>
        <dbReference type="ARBA" id="ARBA00022989"/>
    </source>
</evidence>
<feature type="transmembrane region" description="Helical" evidence="10">
    <location>
        <begin position="85"/>
        <end position="104"/>
    </location>
</feature>
<evidence type="ECO:0000313" key="11">
    <source>
        <dbReference type="EMBL" id="TWH64584.1"/>
    </source>
</evidence>